<evidence type="ECO:0000313" key="4">
    <source>
        <dbReference type="Proteomes" id="UP000366872"/>
    </source>
</evidence>
<evidence type="ECO:0000259" key="2">
    <source>
        <dbReference type="Pfam" id="PF00801"/>
    </source>
</evidence>
<dbReference type="SUPFAM" id="SSF51126">
    <property type="entry name" value="Pectin lyase-like"/>
    <property type="match status" value="1"/>
</dbReference>
<dbReference type="NCBIfam" id="TIGR02601">
    <property type="entry name" value="autotrns_rpt"/>
    <property type="match status" value="1"/>
</dbReference>
<dbReference type="Pfam" id="PF05345">
    <property type="entry name" value="He_PIG"/>
    <property type="match status" value="1"/>
</dbReference>
<evidence type="ECO:0000313" key="3">
    <source>
        <dbReference type="EMBL" id="VGO13114.1"/>
    </source>
</evidence>
<name>A0A6C2U074_PONDE</name>
<dbReference type="Pfam" id="PF17963">
    <property type="entry name" value="Big_9"/>
    <property type="match status" value="1"/>
</dbReference>
<dbReference type="InterPro" id="IPR000601">
    <property type="entry name" value="PKD_dom"/>
</dbReference>
<dbReference type="Gene3D" id="2.60.40.10">
    <property type="entry name" value="Immunoglobulins"/>
    <property type="match status" value="2"/>
</dbReference>
<dbReference type="SUPFAM" id="SSF49313">
    <property type="entry name" value="Cadherin-like"/>
    <property type="match status" value="1"/>
</dbReference>
<dbReference type="EMBL" id="CAAHFG010000001">
    <property type="protein sequence ID" value="VGO13114.1"/>
    <property type="molecule type" value="Genomic_DNA"/>
</dbReference>
<keyword evidence="4" id="KW-1185">Reference proteome</keyword>
<dbReference type="Pfam" id="PF12951">
    <property type="entry name" value="PATR"/>
    <property type="match status" value="2"/>
</dbReference>
<proteinExistence type="predicted"/>
<keyword evidence="1" id="KW-0732">Signal</keyword>
<dbReference type="InterPro" id="IPR013783">
    <property type="entry name" value="Ig-like_fold"/>
</dbReference>
<dbReference type="RefSeq" id="WP_136078722.1">
    <property type="nucleotide sequence ID" value="NZ_CAAHFG010000001.1"/>
</dbReference>
<gene>
    <name evidence="3" type="primary">bmaC_2</name>
    <name evidence="3" type="ORF">PDESU_01668</name>
</gene>
<dbReference type="CDD" id="cd00146">
    <property type="entry name" value="PKD"/>
    <property type="match status" value="1"/>
</dbReference>
<protein>
    <submittedName>
        <fullName evidence="3">Adhesin BmaC autotransporter</fullName>
    </submittedName>
</protein>
<dbReference type="Pfam" id="PF00801">
    <property type="entry name" value="PKD"/>
    <property type="match status" value="1"/>
</dbReference>
<organism evidence="3 4">
    <name type="scientific">Pontiella desulfatans</name>
    <dbReference type="NCBI Taxonomy" id="2750659"/>
    <lineage>
        <taxon>Bacteria</taxon>
        <taxon>Pseudomonadati</taxon>
        <taxon>Kiritimatiellota</taxon>
        <taxon>Kiritimatiellia</taxon>
        <taxon>Kiritimatiellales</taxon>
        <taxon>Pontiellaceae</taxon>
        <taxon>Pontiella</taxon>
    </lineage>
</organism>
<accession>A0A6C2U074</accession>
<dbReference type="InterPro" id="IPR035986">
    <property type="entry name" value="PKD_dom_sf"/>
</dbReference>
<dbReference type="GO" id="GO:0016020">
    <property type="term" value="C:membrane"/>
    <property type="evidence" value="ECO:0007669"/>
    <property type="project" value="InterPro"/>
</dbReference>
<dbReference type="InterPro" id="IPR015919">
    <property type="entry name" value="Cadherin-like_sf"/>
</dbReference>
<dbReference type="Gene3D" id="2.60.40.3440">
    <property type="match status" value="1"/>
</dbReference>
<reference evidence="3 4" key="1">
    <citation type="submission" date="2019-04" db="EMBL/GenBank/DDBJ databases">
        <authorList>
            <person name="Van Vliet M D."/>
        </authorList>
    </citation>
    <scope>NUCLEOTIDE SEQUENCE [LARGE SCALE GENOMIC DNA]</scope>
    <source>
        <strain evidence="3 4">F1</strain>
    </source>
</reference>
<dbReference type="Proteomes" id="UP000366872">
    <property type="component" value="Unassembled WGS sequence"/>
</dbReference>
<dbReference type="InterPro" id="IPR013425">
    <property type="entry name" value="Autotrns_rpt"/>
</dbReference>
<dbReference type="SUPFAM" id="SSF49299">
    <property type="entry name" value="PKD domain"/>
    <property type="match status" value="1"/>
</dbReference>
<dbReference type="GO" id="GO:0005509">
    <property type="term" value="F:calcium ion binding"/>
    <property type="evidence" value="ECO:0007669"/>
    <property type="project" value="InterPro"/>
</dbReference>
<sequence length="1464" mass="154976">MKRASLDITRANCRRFSHQLKTGLISVLLLFRFGSAYAAEFTGTHKVLGVRVLFADASDAPSESSINSLLQGAKDKFARFSYDKLTLNPEVATVTLNNNRSTYDNDEMKNAAETKLTNAGYKLGDYEIIGFYPGGGSFGSHATVGGHQFVSSSNGGSTLHEMGHNFAFKHQSVWLQSSGDPGPLAHGSFTETDPFHFMCGSSSITPSGVDPEPYEKWQRDWITGRYKVDSNGSYTYRIYTFDQQYTDSANDKRAIEVGRGGGKDGSVWCGYRSTLLENNNHLNQGLVIYWQPGGASTSALIDAHPWSGYGPYGTSNHALQPGETWSDPPSEIHITNLGNGGTDPNKYMDVQVNRGAFSNNQAPAPTWDAPDTWTTGTPLTITVTGNDPDSDEVVCMWETSNRSRPHNTSATNLTVTFSNDGYYDVEVTVSDMKGMTATKKKTIVVRPAGSEERTWDRGAGDNFWSKKVNWTQNILPISTDTAIFDGRTDPNDSVYVDDDTTIFDIEFNQNDTDFRYYISSDNAGSTRNLTLKGNVVNDTTKNQIFRRNSVNGNRLNLVLSSGNHTFDAAAGDITVKVNIQGDGGLIKEGPNELSLESWTGASPASCANSYVGTTTVKAGTLGLGKNDGTDAIVGDMTIGDGTGTDIVVLRSNNQIKNTSEISFDGTDAILRINGKTETVGGIQSLDPAKPGVIENNSTASAVLTVQNNEDNDFHGRIRNGASGGLALVKTGTGTLTLYGTNNTYSAGTTVSAGRLVVANESGSATGSGSVDVNGSSAALSGNGTINGSLTLDNAEIEPGSGGAGTLTVNDDTSMTTDTVMVSTLQGTNSTQLAVNGDLVLDGTLNVVDVESSYYPEGSYTIATYTGTLTDNGLVVGTVADETMTYQVSTATSGSVILTLTDFNVAPTAIEETENINEDSAIEIDVLNNDYDPDPFDTLVIDSVTQPANGAVVVTTNETVIYTPPANYYGTNSFDYVISDGNGGMATGTVSLTVVSVNDAPVFTASPIITASAQEGATYNASIAGSAVDVEDDSLSYQKLTGPIWLSIAANGALSGSPQVSDIGTNSWTVEVSDGFATDTATLEITVTVDPSPRIAVTEYYLTTNDFSGTSATLTLDHDLADDYYILIRGSRVGNALSNPDNDYARVTAVPGGKGDLSNSGATDQITIGRWTADFDWEGVVTVVECDNSADAAGFKLVDVVATPLTAVSGTDTSASWTDLSRVVLFGGYRGGGAAFTEDGGRNKGVSVYTRLYPSSTGTINWSRDAGGETIKNAIMTTFVVEWGSEWTVQHVNVSGANGGDGADATGEYTTGAITSVARDNTWVWGTGTRADAGIGDCAEACLVTLGDGVSQNASETTVAVGSEYTDAYNFDVYTMTHESLLVDHVFKVDGDYAASDLPIVVDTTTSGARFGWIYNGCNATGDWHPRSRFWARYTADSTITVGRGLSGQDFPAWVQGIDLSGLNE</sequence>
<evidence type="ECO:0000256" key="1">
    <source>
        <dbReference type="ARBA" id="ARBA00022729"/>
    </source>
</evidence>
<dbReference type="InterPro" id="IPR011050">
    <property type="entry name" value="Pectin_lyase_fold/virulence"/>
</dbReference>
<feature type="domain" description="PKD" evidence="2">
    <location>
        <begin position="374"/>
        <end position="444"/>
    </location>
</feature>